<comment type="caution">
    <text evidence="1">The sequence shown here is derived from an EMBL/GenBank/DDBJ whole genome shotgun (WGS) entry which is preliminary data.</text>
</comment>
<proteinExistence type="predicted"/>
<name>A0A7J6H8E2_CANSA</name>
<dbReference type="AlphaFoldDB" id="A0A7J6H8E2"/>
<accession>A0A7J6H8E2</accession>
<evidence type="ECO:0000313" key="2">
    <source>
        <dbReference type="Proteomes" id="UP000583929"/>
    </source>
</evidence>
<evidence type="ECO:0000313" key="1">
    <source>
        <dbReference type="EMBL" id="KAF4390850.1"/>
    </source>
</evidence>
<dbReference type="SUPFAM" id="SSF81383">
    <property type="entry name" value="F-box domain"/>
    <property type="match status" value="1"/>
</dbReference>
<dbReference type="InterPro" id="IPR036047">
    <property type="entry name" value="F-box-like_dom_sf"/>
</dbReference>
<dbReference type="Proteomes" id="UP000583929">
    <property type="component" value="Unassembled WGS sequence"/>
</dbReference>
<reference evidence="1 2" key="1">
    <citation type="journal article" date="2020" name="bioRxiv">
        <title>Sequence and annotation of 42 cannabis genomes reveals extensive copy number variation in cannabinoid synthesis and pathogen resistance genes.</title>
        <authorList>
            <person name="Mckernan K.J."/>
            <person name="Helbert Y."/>
            <person name="Kane L.T."/>
            <person name="Ebling H."/>
            <person name="Zhang L."/>
            <person name="Liu B."/>
            <person name="Eaton Z."/>
            <person name="Mclaughlin S."/>
            <person name="Kingan S."/>
            <person name="Baybayan P."/>
            <person name="Concepcion G."/>
            <person name="Jordan M."/>
            <person name="Riva A."/>
            <person name="Barbazuk W."/>
            <person name="Harkins T."/>
        </authorList>
    </citation>
    <scope>NUCLEOTIDE SEQUENCE [LARGE SCALE GENOMIC DNA]</scope>
    <source>
        <strain evidence="2">cv. Jamaican Lion 4</strain>
        <tissue evidence="1">Leaf</tissue>
    </source>
</reference>
<evidence type="ECO:0008006" key="3">
    <source>
        <dbReference type="Google" id="ProtNLM"/>
    </source>
</evidence>
<keyword evidence="2" id="KW-1185">Reference proteome</keyword>
<dbReference type="EMBL" id="JAATIQ010000062">
    <property type="protein sequence ID" value="KAF4390850.1"/>
    <property type="molecule type" value="Genomic_DNA"/>
</dbReference>
<organism evidence="1 2">
    <name type="scientific">Cannabis sativa</name>
    <name type="common">Hemp</name>
    <name type="synonym">Marijuana</name>
    <dbReference type="NCBI Taxonomy" id="3483"/>
    <lineage>
        <taxon>Eukaryota</taxon>
        <taxon>Viridiplantae</taxon>
        <taxon>Streptophyta</taxon>
        <taxon>Embryophyta</taxon>
        <taxon>Tracheophyta</taxon>
        <taxon>Spermatophyta</taxon>
        <taxon>Magnoliopsida</taxon>
        <taxon>eudicotyledons</taxon>
        <taxon>Gunneridae</taxon>
        <taxon>Pentapetalae</taxon>
        <taxon>rosids</taxon>
        <taxon>fabids</taxon>
        <taxon>Rosales</taxon>
        <taxon>Cannabaceae</taxon>
        <taxon>Cannabis</taxon>
    </lineage>
</organism>
<gene>
    <name evidence="1" type="ORF">G4B88_015740</name>
</gene>
<sequence length="104" mass="11984">MKIPIEIFVYEILSRTSLETVACCRMVSKKINEATYETKFTQLFYKRANIASGVRILKSQQPPNEVFSSASRVMTCQNTLFVNQQRNNGELFQNPRLVFALKKS</sequence>
<protein>
    <recommendedName>
        <fullName evidence="3">F-box domain-containing protein</fullName>
    </recommendedName>
</protein>